<dbReference type="GO" id="GO:0016791">
    <property type="term" value="F:phosphatase activity"/>
    <property type="evidence" value="ECO:0007669"/>
    <property type="project" value="TreeGrafter"/>
</dbReference>
<dbReference type="PANTHER" id="PTHR48100">
    <property type="entry name" value="BROAD-SPECIFICITY PHOSPHATASE YOR283W-RELATED"/>
    <property type="match status" value="1"/>
</dbReference>
<dbReference type="SMART" id="SM00855">
    <property type="entry name" value="PGAM"/>
    <property type="match status" value="1"/>
</dbReference>
<dbReference type="InterPro" id="IPR013078">
    <property type="entry name" value="His_Pase_superF_clade-1"/>
</dbReference>
<evidence type="ECO:0000313" key="2">
    <source>
        <dbReference type="Proteomes" id="UP000034803"/>
    </source>
</evidence>
<organism evidence="1 2">
    <name type="scientific">Candidatus Woesebacteria bacterium GW2011_GWC2_31_9</name>
    <dbReference type="NCBI Taxonomy" id="1618586"/>
    <lineage>
        <taxon>Bacteria</taxon>
        <taxon>Candidatus Woeseibacteriota</taxon>
    </lineage>
</organism>
<evidence type="ECO:0000313" key="1">
    <source>
        <dbReference type="EMBL" id="KKP32159.1"/>
    </source>
</evidence>
<dbReference type="SUPFAM" id="SSF53254">
    <property type="entry name" value="Phosphoglycerate mutase-like"/>
    <property type="match status" value="1"/>
</dbReference>
<accession>A0A0F9YKZ5</accession>
<dbReference type="AlphaFoldDB" id="A0A0F9YKZ5"/>
<comment type="caution">
    <text evidence="1">The sequence shown here is derived from an EMBL/GenBank/DDBJ whole genome shotgun (WGS) entry which is preliminary data.</text>
</comment>
<protein>
    <recommendedName>
        <fullName evidence="3">Phosphoglycerate mutase</fullName>
    </recommendedName>
</protein>
<dbReference type="GO" id="GO:0005737">
    <property type="term" value="C:cytoplasm"/>
    <property type="evidence" value="ECO:0007669"/>
    <property type="project" value="TreeGrafter"/>
</dbReference>
<sequence>MIYYLFRHGQTFFSKYHLKYGKKNDTAEIIPEGIPKIINIATKLKEEKVKVIYSSPIKRCVQTVEIIKKEFPTIKIIYYQNLEEEKVSRGLETFKDQTERIKKFLDEIKEKKLEKVAICSHGWPIAVMIALLKNKHVNRLSLLNYPKCGVIVTIDAR</sequence>
<dbReference type="Proteomes" id="UP000034803">
    <property type="component" value="Unassembled WGS sequence"/>
</dbReference>
<name>A0A0F9YKZ5_9BACT</name>
<evidence type="ECO:0008006" key="3">
    <source>
        <dbReference type="Google" id="ProtNLM"/>
    </source>
</evidence>
<proteinExistence type="predicted"/>
<dbReference type="PANTHER" id="PTHR48100:SF59">
    <property type="entry name" value="ADENOSYLCOBALAMIN_ALPHA-RIBAZOLE PHOSPHATASE"/>
    <property type="match status" value="1"/>
</dbReference>
<dbReference type="Gene3D" id="3.40.50.1240">
    <property type="entry name" value="Phosphoglycerate mutase-like"/>
    <property type="match status" value="2"/>
</dbReference>
<dbReference type="InterPro" id="IPR029033">
    <property type="entry name" value="His_PPase_superfam"/>
</dbReference>
<dbReference type="InterPro" id="IPR050275">
    <property type="entry name" value="PGM_Phosphatase"/>
</dbReference>
<dbReference type="CDD" id="cd07067">
    <property type="entry name" value="HP_PGM_like"/>
    <property type="match status" value="1"/>
</dbReference>
<gene>
    <name evidence="1" type="ORF">UR21_C0002G0078</name>
</gene>
<dbReference type="EMBL" id="LBOI01000002">
    <property type="protein sequence ID" value="KKP32159.1"/>
    <property type="molecule type" value="Genomic_DNA"/>
</dbReference>
<reference evidence="1 2" key="1">
    <citation type="journal article" date="2015" name="Nature">
        <title>rRNA introns, odd ribosomes, and small enigmatic genomes across a large radiation of phyla.</title>
        <authorList>
            <person name="Brown C.T."/>
            <person name="Hug L.A."/>
            <person name="Thomas B.C."/>
            <person name="Sharon I."/>
            <person name="Castelle C.J."/>
            <person name="Singh A."/>
            <person name="Wilkins M.J."/>
            <person name="Williams K.H."/>
            <person name="Banfield J.F."/>
        </authorList>
    </citation>
    <scope>NUCLEOTIDE SEQUENCE [LARGE SCALE GENOMIC DNA]</scope>
</reference>
<dbReference type="Pfam" id="PF00300">
    <property type="entry name" value="His_Phos_1"/>
    <property type="match status" value="2"/>
</dbReference>